<accession>A0A2M6W0Q6</accession>
<gene>
    <name evidence="2" type="ORF">COU33_03560</name>
</gene>
<dbReference type="EMBL" id="PFBZ01000153">
    <property type="protein sequence ID" value="PIT86369.1"/>
    <property type="molecule type" value="Genomic_DNA"/>
</dbReference>
<evidence type="ECO:0000313" key="2">
    <source>
        <dbReference type="EMBL" id="PIT86369.1"/>
    </source>
</evidence>
<dbReference type="AlphaFoldDB" id="A0A2M6W0Q6"/>
<protein>
    <submittedName>
        <fullName evidence="2">Uncharacterized protein</fullName>
    </submittedName>
</protein>
<feature type="compositionally biased region" description="Polar residues" evidence="1">
    <location>
        <begin position="12"/>
        <end position="37"/>
    </location>
</feature>
<comment type="caution">
    <text evidence="2">The sequence shown here is derived from an EMBL/GenBank/DDBJ whole genome shotgun (WGS) entry which is preliminary data.</text>
</comment>
<sequence>MGINNLRPILPGSQSNSGAMGSVQGWNHAQSTSISELQQKKDRREATSSINRVISKSSNDAPSTSITHPGGQGQQGVSSINSAMSGEAKRSVYDKEGVGADDADERRYSYMQRIIRARRAQMRHDVKKGLAGKATSGSGFSVKTGSALKKTGTGGLHKQLGSMFKKYRTTFKNLSKEDKKYFEDLVVKHAGAKTRGSGFGYKERRTMREEIEQAKRSGKISRADSEDFKGLIDKLHE</sequence>
<feature type="compositionally biased region" description="Polar residues" evidence="1">
    <location>
        <begin position="47"/>
        <end position="67"/>
    </location>
</feature>
<organism evidence="2 3">
    <name type="scientific">Candidatus Magasanikbacteria bacterium CG10_big_fil_rev_8_21_14_0_10_43_6</name>
    <dbReference type="NCBI Taxonomy" id="1974650"/>
    <lineage>
        <taxon>Bacteria</taxon>
        <taxon>Candidatus Magasanikiibacteriota</taxon>
    </lineage>
</organism>
<feature type="compositionally biased region" description="Polar residues" evidence="1">
    <location>
        <begin position="75"/>
        <end position="84"/>
    </location>
</feature>
<dbReference type="Proteomes" id="UP000229362">
    <property type="component" value="Unassembled WGS sequence"/>
</dbReference>
<reference evidence="3" key="1">
    <citation type="submission" date="2017-09" db="EMBL/GenBank/DDBJ databases">
        <title>Depth-based differentiation of microbial function through sediment-hosted aquifers and enrichment of novel symbionts in the deep terrestrial subsurface.</title>
        <authorList>
            <person name="Probst A.J."/>
            <person name="Ladd B."/>
            <person name="Jarett J.K."/>
            <person name="Geller-Mcgrath D.E."/>
            <person name="Sieber C.M.K."/>
            <person name="Emerson J.B."/>
            <person name="Anantharaman K."/>
            <person name="Thomas B.C."/>
            <person name="Malmstrom R."/>
            <person name="Stieglmeier M."/>
            <person name="Klingl A."/>
            <person name="Woyke T."/>
            <person name="Ryan C.M."/>
            <person name="Banfield J.F."/>
        </authorList>
    </citation>
    <scope>NUCLEOTIDE SEQUENCE [LARGE SCALE GENOMIC DNA]</scope>
</reference>
<name>A0A2M6W0Q6_9BACT</name>
<feature type="compositionally biased region" description="Basic and acidic residues" evidence="1">
    <location>
        <begin position="87"/>
        <end position="97"/>
    </location>
</feature>
<feature type="region of interest" description="Disordered" evidence="1">
    <location>
        <begin position="1"/>
        <end position="97"/>
    </location>
</feature>
<evidence type="ECO:0000313" key="3">
    <source>
        <dbReference type="Proteomes" id="UP000229362"/>
    </source>
</evidence>
<proteinExistence type="predicted"/>
<evidence type="ECO:0000256" key="1">
    <source>
        <dbReference type="SAM" id="MobiDB-lite"/>
    </source>
</evidence>